<evidence type="ECO:0000313" key="1">
    <source>
        <dbReference type="EMBL" id="XCD04077.1"/>
    </source>
</evidence>
<evidence type="ECO:0000313" key="6">
    <source>
        <dbReference type="EMBL" id="XCD07892.1"/>
    </source>
</evidence>
<evidence type="ECO:0000313" key="4">
    <source>
        <dbReference type="EMBL" id="XCD06068.1"/>
    </source>
</evidence>
<dbReference type="Pfam" id="PF20577">
    <property type="entry name" value="Phage_ORF5"/>
    <property type="match status" value="1"/>
</dbReference>
<accession>A0AAU8B1F3</accession>
<evidence type="ECO:0000313" key="5">
    <source>
        <dbReference type="EMBL" id="XCD07052.1"/>
    </source>
</evidence>
<organism evidence="4">
    <name type="scientific">Dulem virus 149</name>
    <dbReference type="NCBI Taxonomy" id="3145626"/>
    <lineage>
        <taxon>Viruses</taxon>
        <taxon>Monodnaviria</taxon>
        <taxon>Sangervirae</taxon>
        <taxon>Phixviricota</taxon>
        <taxon>Malgrandaviricetes</taxon>
        <taxon>Petitvirales</taxon>
        <taxon>Microviridae</taxon>
        <taxon>Microvirus</taxon>
    </lineage>
</organism>
<reference evidence="4" key="1">
    <citation type="submission" date="2024-03" db="EMBL/GenBank/DDBJ databases">
        <title>Diverse circular DNA viruses in blood, oral, and fecal samples of captive lemurs.</title>
        <authorList>
            <person name="Paietta E.N."/>
            <person name="Kraberger S."/>
            <person name="Lund M.C."/>
            <person name="Custer J.M."/>
            <person name="Vargas K.M."/>
            <person name="Ehmke E.E."/>
            <person name="Yoder A.D."/>
            <person name="Varsani A."/>
        </authorList>
    </citation>
    <scope>NUCLEOTIDE SEQUENCE</scope>
    <source>
        <strain evidence="1">Duke_21_83</strain>
        <strain evidence="2">Duke_24FF_1160</strain>
        <strain evidence="3">Duke_24FS_91</strain>
        <strain evidence="4">Duke_25FF_1232</strain>
        <strain evidence="5">Duke_26_73</strain>
        <strain evidence="6">Duke_28FS_91</strain>
    </source>
</reference>
<evidence type="ECO:0000313" key="2">
    <source>
        <dbReference type="EMBL" id="XCD04765.1"/>
    </source>
</evidence>
<dbReference type="EMBL" id="PP511825">
    <property type="protein sequence ID" value="XCD07892.1"/>
    <property type="molecule type" value="Genomic_DNA"/>
</dbReference>
<evidence type="ECO:0000313" key="3">
    <source>
        <dbReference type="EMBL" id="XCD05478.1"/>
    </source>
</evidence>
<dbReference type="EMBL" id="PP511420">
    <property type="protein sequence ID" value="XCD04077.1"/>
    <property type="molecule type" value="Genomic_DNA"/>
</dbReference>
<sequence length="103" mass="11414">MLKCFSVYDKKSESFNTPFFAPTYGVAVRSFTDLALNRETVVGQHPEDFDLYCVGSFDDSTGNVAECREYLCNALNRIQIAMAEVQAPTDQISDSSKTEAPQA</sequence>
<proteinExistence type="predicted"/>
<name>A0AAU8B1F3_9VIRU</name>
<dbReference type="EMBL" id="PP511564">
    <property type="protein sequence ID" value="XCD05478.1"/>
    <property type="molecule type" value="Genomic_DNA"/>
</dbReference>
<dbReference type="InterPro" id="IPR046781">
    <property type="entry name" value="Phage_ORF5"/>
</dbReference>
<dbReference type="EMBL" id="PP511744">
    <property type="protein sequence ID" value="XCD07052.1"/>
    <property type="molecule type" value="Genomic_DNA"/>
</dbReference>
<dbReference type="EMBL" id="PP511629">
    <property type="protein sequence ID" value="XCD06068.1"/>
    <property type="molecule type" value="Genomic_DNA"/>
</dbReference>
<dbReference type="EMBL" id="PP511503">
    <property type="protein sequence ID" value="XCD04765.1"/>
    <property type="molecule type" value="Genomic_DNA"/>
</dbReference>
<protein>
    <submittedName>
        <fullName evidence="4">Nonstructural protein</fullName>
    </submittedName>
</protein>